<sequence>MVLADGGSILSKASIDGIFKPQAIGSSDLQELLTDPLRASLRSTVDMDAGRVEMALGGPLYMDDIPGKCSAGTLQWAGRPNLFWWIDRVKGVAAATFTPVISQADARFEELTSEFKWRYMQSSLKWV</sequence>
<reference evidence="1" key="2">
    <citation type="journal article" date="2023" name="IMA Fungus">
        <title>Comparative genomic study of the Penicillium genus elucidates a diverse pangenome and 15 lateral gene transfer events.</title>
        <authorList>
            <person name="Petersen C."/>
            <person name="Sorensen T."/>
            <person name="Nielsen M.R."/>
            <person name="Sondergaard T.E."/>
            <person name="Sorensen J.L."/>
            <person name="Fitzpatrick D.A."/>
            <person name="Frisvad J.C."/>
            <person name="Nielsen K.L."/>
        </authorList>
    </citation>
    <scope>NUCLEOTIDE SEQUENCE</scope>
    <source>
        <strain evidence="1">IBT 17660</strain>
    </source>
</reference>
<organism evidence="1 2">
    <name type="scientific">Penicillium desertorum</name>
    <dbReference type="NCBI Taxonomy" id="1303715"/>
    <lineage>
        <taxon>Eukaryota</taxon>
        <taxon>Fungi</taxon>
        <taxon>Dikarya</taxon>
        <taxon>Ascomycota</taxon>
        <taxon>Pezizomycotina</taxon>
        <taxon>Eurotiomycetes</taxon>
        <taxon>Eurotiomycetidae</taxon>
        <taxon>Eurotiales</taxon>
        <taxon>Aspergillaceae</taxon>
        <taxon>Penicillium</taxon>
    </lineage>
</organism>
<dbReference type="SUPFAM" id="SSF56601">
    <property type="entry name" value="beta-lactamase/transpeptidase-like"/>
    <property type="match status" value="1"/>
</dbReference>
<dbReference type="EMBL" id="JAPWDO010000009">
    <property type="protein sequence ID" value="KAJ5456456.1"/>
    <property type="molecule type" value="Genomic_DNA"/>
</dbReference>
<keyword evidence="2" id="KW-1185">Reference proteome</keyword>
<protein>
    <submittedName>
        <fullName evidence="1">Uncharacterized protein</fullName>
    </submittedName>
</protein>
<dbReference type="AlphaFoldDB" id="A0A9W9WE55"/>
<evidence type="ECO:0000313" key="2">
    <source>
        <dbReference type="Proteomes" id="UP001147760"/>
    </source>
</evidence>
<dbReference type="OrthoDB" id="428260at2759"/>
<dbReference type="Gene3D" id="3.40.710.10">
    <property type="entry name" value="DD-peptidase/beta-lactamase superfamily"/>
    <property type="match status" value="1"/>
</dbReference>
<name>A0A9W9WE55_9EURO</name>
<comment type="caution">
    <text evidence="1">The sequence shown here is derived from an EMBL/GenBank/DDBJ whole genome shotgun (WGS) entry which is preliminary data.</text>
</comment>
<gene>
    <name evidence="1" type="ORF">N7530_011730</name>
</gene>
<accession>A0A9W9WE55</accession>
<dbReference type="Proteomes" id="UP001147760">
    <property type="component" value="Unassembled WGS sequence"/>
</dbReference>
<evidence type="ECO:0000313" key="1">
    <source>
        <dbReference type="EMBL" id="KAJ5456456.1"/>
    </source>
</evidence>
<proteinExistence type="predicted"/>
<dbReference type="InterPro" id="IPR012338">
    <property type="entry name" value="Beta-lactam/transpept-like"/>
</dbReference>
<reference evidence="1" key="1">
    <citation type="submission" date="2022-12" db="EMBL/GenBank/DDBJ databases">
        <authorList>
            <person name="Petersen C."/>
        </authorList>
    </citation>
    <scope>NUCLEOTIDE SEQUENCE</scope>
    <source>
        <strain evidence="1">IBT 17660</strain>
    </source>
</reference>